<dbReference type="Proteomes" id="UP000448292">
    <property type="component" value="Unassembled WGS sequence"/>
</dbReference>
<organism evidence="1 2">
    <name type="scientific">Oceanidesulfovibrio indonesiensis</name>
    <dbReference type="NCBI Taxonomy" id="54767"/>
    <lineage>
        <taxon>Bacteria</taxon>
        <taxon>Pseudomonadati</taxon>
        <taxon>Thermodesulfobacteriota</taxon>
        <taxon>Desulfovibrionia</taxon>
        <taxon>Desulfovibrionales</taxon>
        <taxon>Desulfovibrionaceae</taxon>
        <taxon>Oceanidesulfovibrio</taxon>
    </lineage>
</organism>
<evidence type="ECO:0000313" key="1">
    <source>
        <dbReference type="EMBL" id="TVM11546.1"/>
    </source>
</evidence>
<name>A0A7M3M9K2_9BACT</name>
<sequence length="88" mass="10029">IRIEKDAESWSFTLKAEDFSIGSLRTPTVETKLEEGDDPDAPFLEKVFLMEKCLSHLDAVYAAFLDIRFGTAWGEEVQAFRTWVARGE</sequence>
<gene>
    <name evidence="1" type="ORF">DPQ33_18770</name>
</gene>
<reference evidence="1 2" key="1">
    <citation type="submission" date="2018-06" db="EMBL/GenBank/DDBJ databases">
        <title>Complete genome of Desulfovibrio indonesiensis P37SLT.</title>
        <authorList>
            <person name="Crispim J.S."/>
            <person name="Vidigal P.M.P."/>
            <person name="Silva L.C.F."/>
            <person name="Laguardia C.N."/>
            <person name="Araujo L.C."/>
            <person name="Dias R.S."/>
            <person name="Sousa M.P."/>
            <person name="Paula S.O."/>
            <person name="Silva C."/>
        </authorList>
    </citation>
    <scope>NUCLEOTIDE SEQUENCE [LARGE SCALE GENOMIC DNA]</scope>
    <source>
        <strain evidence="1 2">P37SLT</strain>
    </source>
</reference>
<comment type="caution">
    <text evidence="1">The sequence shown here is derived from an EMBL/GenBank/DDBJ whole genome shotgun (WGS) entry which is preliminary data.</text>
</comment>
<keyword evidence="2" id="KW-1185">Reference proteome</keyword>
<protein>
    <submittedName>
        <fullName evidence="1">Uncharacterized protein</fullName>
    </submittedName>
</protein>
<proteinExistence type="predicted"/>
<evidence type="ECO:0000313" key="2">
    <source>
        <dbReference type="Proteomes" id="UP000448292"/>
    </source>
</evidence>
<feature type="non-terminal residue" evidence="1">
    <location>
        <position position="1"/>
    </location>
</feature>
<dbReference type="AlphaFoldDB" id="A0A7M3M9K2"/>
<dbReference type="EMBL" id="QMIE01000100">
    <property type="protein sequence ID" value="TVM11546.1"/>
    <property type="molecule type" value="Genomic_DNA"/>
</dbReference>
<accession>A0A7M3M9K2</accession>